<accession>A0AAV2E720</accession>
<keyword evidence="2" id="KW-1185">Reference proteome</keyword>
<name>A0AAV2E720_9ROSI</name>
<reference evidence="1 2" key="1">
    <citation type="submission" date="2024-04" db="EMBL/GenBank/DDBJ databases">
        <authorList>
            <person name="Fracassetti M."/>
        </authorList>
    </citation>
    <scope>NUCLEOTIDE SEQUENCE [LARGE SCALE GENOMIC DNA]</scope>
</reference>
<gene>
    <name evidence="1" type="ORF">LTRI10_LOCUS23001</name>
</gene>
<organism evidence="1 2">
    <name type="scientific">Linum trigynum</name>
    <dbReference type="NCBI Taxonomy" id="586398"/>
    <lineage>
        <taxon>Eukaryota</taxon>
        <taxon>Viridiplantae</taxon>
        <taxon>Streptophyta</taxon>
        <taxon>Embryophyta</taxon>
        <taxon>Tracheophyta</taxon>
        <taxon>Spermatophyta</taxon>
        <taxon>Magnoliopsida</taxon>
        <taxon>eudicotyledons</taxon>
        <taxon>Gunneridae</taxon>
        <taxon>Pentapetalae</taxon>
        <taxon>rosids</taxon>
        <taxon>fabids</taxon>
        <taxon>Malpighiales</taxon>
        <taxon>Linaceae</taxon>
        <taxon>Linum</taxon>
    </lineage>
</organism>
<evidence type="ECO:0000313" key="2">
    <source>
        <dbReference type="Proteomes" id="UP001497516"/>
    </source>
</evidence>
<sequence>MDEIPEESRGATASFLGWKILGIGGDRYGFGGSIIWTGIEAWATFYFSQGNQISHAVESLDDSSGVVLHVDDR</sequence>
<proteinExistence type="predicted"/>
<dbReference type="EMBL" id="OZ034817">
    <property type="protein sequence ID" value="CAL1381632.1"/>
    <property type="molecule type" value="Genomic_DNA"/>
</dbReference>
<protein>
    <submittedName>
        <fullName evidence="1">Uncharacterized protein</fullName>
    </submittedName>
</protein>
<dbReference type="AlphaFoldDB" id="A0AAV2E720"/>
<dbReference type="Proteomes" id="UP001497516">
    <property type="component" value="Chromosome 4"/>
</dbReference>
<evidence type="ECO:0000313" key="1">
    <source>
        <dbReference type="EMBL" id="CAL1381632.1"/>
    </source>
</evidence>